<gene>
    <name evidence="2" type="ORF">C0Q70_17036</name>
</gene>
<proteinExistence type="predicted"/>
<feature type="region of interest" description="Disordered" evidence="1">
    <location>
        <begin position="64"/>
        <end position="89"/>
    </location>
</feature>
<name>A0A2T7NRI6_POMCA</name>
<dbReference type="EMBL" id="PZQS01000010">
    <property type="protein sequence ID" value="PVD23762.1"/>
    <property type="molecule type" value="Genomic_DNA"/>
</dbReference>
<feature type="compositionally biased region" description="Basic and acidic residues" evidence="1">
    <location>
        <begin position="73"/>
        <end position="87"/>
    </location>
</feature>
<comment type="caution">
    <text evidence="2">The sequence shown here is derived from an EMBL/GenBank/DDBJ whole genome shotgun (WGS) entry which is preliminary data.</text>
</comment>
<dbReference type="Proteomes" id="UP000245119">
    <property type="component" value="Linkage Group LG10"/>
</dbReference>
<evidence type="ECO:0000313" key="2">
    <source>
        <dbReference type="EMBL" id="PVD23762.1"/>
    </source>
</evidence>
<feature type="compositionally biased region" description="Basic and acidic residues" evidence="1">
    <location>
        <begin position="7"/>
        <end position="30"/>
    </location>
</feature>
<sequence>MLASGKDGTKLLTHHERREASREDHSDANQHDHHLDFCKPLTGHTAAPLHLCLRGIEAFLPSAQRQQGGDDPDVAHKGHDDGNERPDGVQVVEGHVGGLRAEVVEETPCFRVLADVATHPDQRQAGDGQRHGPAPEQKAGVVGVRVANADVPLDGHGADDQHCGVAGEDHGEGEVVAHGHAANPPEVVEVDGDDHRRGGAGAYQIRHRQPRHQLVKQRPALLKTGRGQHDEGQQVANDARAKHDAGHHHRVVLHVHEAGRGRRECDIAPVGGQQVLGFTPHPHVEGDGKVLSEVVVVV</sequence>
<evidence type="ECO:0000313" key="3">
    <source>
        <dbReference type="Proteomes" id="UP000245119"/>
    </source>
</evidence>
<organism evidence="2 3">
    <name type="scientific">Pomacea canaliculata</name>
    <name type="common">Golden apple snail</name>
    <dbReference type="NCBI Taxonomy" id="400727"/>
    <lineage>
        <taxon>Eukaryota</taxon>
        <taxon>Metazoa</taxon>
        <taxon>Spiralia</taxon>
        <taxon>Lophotrochozoa</taxon>
        <taxon>Mollusca</taxon>
        <taxon>Gastropoda</taxon>
        <taxon>Caenogastropoda</taxon>
        <taxon>Architaenioglossa</taxon>
        <taxon>Ampullarioidea</taxon>
        <taxon>Ampullariidae</taxon>
        <taxon>Pomacea</taxon>
    </lineage>
</organism>
<keyword evidence="3" id="KW-1185">Reference proteome</keyword>
<evidence type="ECO:0000256" key="1">
    <source>
        <dbReference type="SAM" id="MobiDB-lite"/>
    </source>
</evidence>
<reference evidence="2 3" key="1">
    <citation type="submission" date="2018-04" db="EMBL/GenBank/DDBJ databases">
        <title>The genome of golden apple snail Pomacea canaliculata provides insight into stress tolerance and invasive adaptation.</title>
        <authorList>
            <person name="Liu C."/>
            <person name="Liu B."/>
            <person name="Ren Y."/>
            <person name="Zhang Y."/>
            <person name="Wang H."/>
            <person name="Li S."/>
            <person name="Jiang F."/>
            <person name="Yin L."/>
            <person name="Zhang G."/>
            <person name="Qian W."/>
            <person name="Fan W."/>
        </authorList>
    </citation>
    <scope>NUCLEOTIDE SEQUENCE [LARGE SCALE GENOMIC DNA]</scope>
    <source>
        <strain evidence="2">SZHN2017</strain>
        <tissue evidence="2">Muscle</tissue>
    </source>
</reference>
<accession>A0A2T7NRI6</accession>
<dbReference type="AlphaFoldDB" id="A0A2T7NRI6"/>
<feature type="region of interest" description="Disordered" evidence="1">
    <location>
        <begin position="1"/>
        <end position="30"/>
    </location>
</feature>
<protein>
    <submittedName>
        <fullName evidence="2">Uncharacterized protein</fullName>
    </submittedName>
</protein>